<evidence type="ECO:0000313" key="1">
    <source>
        <dbReference type="EMBL" id="MBB3996853.1"/>
    </source>
</evidence>
<evidence type="ECO:0000313" key="2">
    <source>
        <dbReference type="Proteomes" id="UP000542776"/>
    </source>
</evidence>
<reference evidence="1 2" key="1">
    <citation type="submission" date="2020-08" db="EMBL/GenBank/DDBJ databases">
        <title>Genomic Encyclopedia of Type Strains, Phase IV (KMG-IV): sequencing the most valuable type-strain genomes for metagenomic binning, comparative biology and taxonomic classification.</title>
        <authorList>
            <person name="Goeker M."/>
        </authorList>
    </citation>
    <scope>NUCLEOTIDE SEQUENCE [LARGE SCALE GENOMIC DNA]</scope>
    <source>
        <strain evidence="1 2">DSM 102238</strain>
    </source>
</reference>
<protein>
    <submittedName>
        <fullName evidence="1">Uncharacterized protein</fullName>
    </submittedName>
</protein>
<gene>
    <name evidence="1" type="ORF">GGR04_000674</name>
</gene>
<dbReference type="RefSeq" id="WP_183197830.1">
    <property type="nucleotide sequence ID" value="NZ_JACIEK010000001.1"/>
</dbReference>
<keyword evidence="2" id="KW-1185">Reference proteome</keyword>
<organism evidence="1 2">
    <name type="scientific">Aureimonas pseudogalii</name>
    <dbReference type="NCBI Taxonomy" id="1744844"/>
    <lineage>
        <taxon>Bacteria</taxon>
        <taxon>Pseudomonadati</taxon>
        <taxon>Pseudomonadota</taxon>
        <taxon>Alphaproteobacteria</taxon>
        <taxon>Hyphomicrobiales</taxon>
        <taxon>Aurantimonadaceae</taxon>
        <taxon>Aureimonas</taxon>
    </lineage>
</organism>
<proteinExistence type="predicted"/>
<accession>A0A7W6EEP1</accession>
<dbReference type="AlphaFoldDB" id="A0A7W6EEP1"/>
<dbReference type="EMBL" id="JACIEK010000001">
    <property type="protein sequence ID" value="MBB3996853.1"/>
    <property type="molecule type" value="Genomic_DNA"/>
</dbReference>
<dbReference type="Proteomes" id="UP000542776">
    <property type="component" value="Unassembled WGS sequence"/>
</dbReference>
<comment type="caution">
    <text evidence="1">The sequence shown here is derived from an EMBL/GenBank/DDBJ whole genome shotgun (WGS) entry which is preliminary data.</text>
</comment>
<sequence>MSRLAETITDLPLSDNLEAAIDDAIRVSGGDPRVAIGALIAGQRSLMEAYAQRISAGYVRRGAR</sequence>
<name>A0A7W6EEP1_9HYPH</name>